<evidence type="ECO:0000313" key="2">
    <source>
        <dbReference type="Proteomes" id="UP000583127"/>
    </source>
</evidence>
<protein>
    <submittedName>
        <fullName evidence="1">Uncharacterized protein</fullName>
    </submittedName>
</protein>
<keyword evidence="2" id="KW-1185">Reference proteome</keyword>
<sequence length="187" mass="20929">MSQFQAYKKPVYNRGVAPTDFLNALVSWGKTAADEIFQPRPTNEIYSWVADQLGPYPADNLIYRKAVMLEVLRVLAGFESSWNWNEGVDITNPASDKPCTMEAGAFQVSGDSMNFDASLRNLTIEVAGADDCTRFREVTKSNHPFAIEYCARLLRFTTQHHGPIKSGELNKWITRAAANEFSAALQE</sequence>
<name>A0A7X9X5V6_9BURK</name>
<comment type="caution">
    <text evidence="1">The sequence shown here is derived from an EMBL/GenBank/DDBJ whole genome shotgun (WGS) entry which is preliminary data.</text>
</comment>
<reference evidence="1 2" key="1">
    <citation type="submission" date="2020-04" db="EMBL/GenBank/DDBJ databases">
        <title>Paraburkholderia sp. G-4-1-8 isolated from soil.</title>
        <authorList>
            <person name="Dahal R.H."/>
        </authorList>
    </citation>
    <scope>NUCLEOTIDE SEQUENCE [LARGE SCALE GENOMIC DNA]</scope>
    <source>
        <strain evidence="1 2">G-4-1-8</strain>
    </source>
</reference>
<organism evidence="1 2">
    <name type="scientific">Paraburkholderia antibiotica</name>
    <dbReference type="NCBI Taxonomy" id="2728839"/>
    <lineage>
        <taxon>Bacteria</taxon>
        <taxon>Pseudomonadati</taxon>
        <taxon>Pseudomonadota</taxon>
        <taxon>Betaproteobacteria</taxon>
        <taxon>Burkholderiales</taxon>
        <taxon>Burkholderiaceae</taxon>
        <taxon>Paraburkholderia</taxon>
    </lineage>
</organism>
<dbReference type="EMBL" id="JABBFZ010000005">
    <property type="protein sequence ID" value="NML31482.1"/>
    <property type="molecule type" value="Genomic_DNA"/>
</dbReference>
<gene>
    <name evidence="1" type="ORF">HHL14_11640</name>
</gene>
<dbReference type="Proteomes" id="UP000583127">
    <property type="component" value="Unassembled WGS sequence"/>
</dbReference>
<dbReference type="RefSeq" id="WP_169497754.1">
    <property type="nucleotide sequence ID" value="NZ_JABBFZ010000005.1"/>
</dbReference>
<proteinExistence type="predicted"/>
<dbReference type="AlphaFoldDB" id="A0A7X9X5V6"/>
<accession>A0A7X9X5V6</accession>
<evidence type="ECO:0000313" key="1">
    <source>
        <dbReference type="EMBL" id="NML31482.1"/>
    </source>
</evidence>